<dbReference type="Gene3D" id="1.10.8.10">
    <property type="entry name" value="DNA helicase RuvA subunit, C-terminal domain"/>
    <property type="match status" value="1"/>
</dbReference>
<keyword evidence="4 6" id="KW-0233">DNA recombination</keyword>
<evidence type="ECO:0000256" key="3">
    <source>
        <dbReference type="ARBA" id="ARBA00023125"/>
    </source>
</evidence>
<accession>A0A948W761</accession>
<dbReference type="InterPro" id="IPR003583">
    <property type="entry name" value="Hlx-hairpin-Hlx_DNA-bd_motif"/>
</dbReference>
<evidence type="ECO:0000259" key="7">
    <source>
        <dbReference type="SMART" id="SM00278"/>
    </source>
</evidence>
<dbReference type="Pfam" id="PF07499">
    <property type="entry name" value="RuvA_C"/>
    <property type="match status" value="1"/>
</dbReference>
<dbReference type="InterPro" id="IPR011114">
    <property type="entry name" value="RuvA_C"/>
</dbReference>
<feature type="domain" description="Helix-hairpin-helix DNA-binding motif class 1" evidence="7">
    <location>
        <begin position="73"/>
        <end position="92"/>
    </location>
</feature>
<dbReference type="CDD" id="cd14332">
    <property type="entry name" value="UBA_RuvA_C"/>
    <property type="match status" value="1"/>
</dbReference>
<dbReference type="SUPFAM" id="SSF46929">
    <property type="entry name" value="DNA helicase RuvA subunit, C-terminal domain"/>
    <property type="match status" value="1"/>
</dbReference>
<dbReference type="Gene3D" id="1.10.150.20">
    <property type="entry name" value="5' to 3' exonuclease, C-terminal subdomain"/>
    <property type="match status" value="1"/>
</dbReference>
<dbReference type="InterPro" id="IPR013849">
    <property type="entry name" value="DNA_helicase_Holl-junc_RuvA_I"/>
</dbReference>
<dbReference type="GO" id="GO:0048476">
    <property type="term" value="C:Holliday junction resolvase complex"/>
    <property type="evidence" value="ECO:0007669"/>
    <property type="project" value="UniProtKB-UniRule"/>
</dbReference>
<comment type="subunit">
    <text evidence="6">Homotetramer. Forms an RuvA(8)-RuvB(12)-Holliday junction (HJ) complex. HJ DNA is sandwiched between 2 RuvA tetramers; dsDNA enters through RuvA and exits via RuvB. An RuvB hexamer assembles on each DNA strand where it exits the tetramer. Each RuvB hexamer is contacted by two RuvA subunits (via domain III) on 2 adjacent RuvB subunits; this complex drives branch migration. In the full resolvosome a probable DNA-RuvA(4)-RuvB(12)-RuvC(2) complex forms which resolves the HJ.</text>
</comment>
<dbReference type="InterPro" id="IPR000085">
    <property type="entry name" value="RuvA"/>
</dbReference>
<dbReference type="Pfam" id="PF01330">
    <property type="entry name" value="RuvA_N"/>
    <property type="match status" value="1"/>
</dbReference>
<sequence length="201" mass="21634">MISHLRGKMIEKSPTRIVIEVGGLGLSVEVPLSAGHQLGAVGGEVHLHTWLQVREDDLRLYGFLTQKERSAFTALMGIRGVGGRLALNILSHMEIDDLTRAVESGDLQTLQAVPGVGKKTAQRLLLELGGYFSKHGAEGGIDGHRLPWMPGDARRDAAEALVQLGYPPAHAREAIERLGEVPDRTADELIRTVLSGIGPTS</sequence>
<comment type="caution">
    <text evidence="8">The sequence shown here is derived from an EMBL/GenBank/DDBJ whole genome shotgun (WGS) entry which is preliminary data.</text>
</comment>
<evidence type="ECO:0000313" key="8">
    <source>
        <dbReference type="EMBL" id="MBU2691316.1"/>
    </source>
</evidence>
<feature type="region of interest" description="Domain I" evidence="6">
    <location>
        <begin position="1"/>
        <end position="64"/>
    </location>
</feature>
<dbReference type="InterPro" id="IPR010994">
    <property type="entry name" value="RuvA_2-like"/>
</dbReference>
<dbReference type="SUPFAM" id="SSF50249">
    <property type="entry name" value="Nucleic acid-binding proteins"/>
    <property type="match status" value="1"/>
</dbReference>
<protein>
    <recommendedName>
        <fullName evidence="6">Holliday junction branch migration complex subunit RuvA</fullName>
    </recommendedName>
</protein>
<dbReference type="GO" id="GO:0009379">
    <property type="term" value="C:Holliday junction helicase complex"/>
    <property type="evidence" value="ECO:0007669"/>
    <property type="project" value="InterPro"/>
</dbReference>
<evidence type="ECO:0000256" key="2">
    <source>
        <dbReference type="ARBA" id="ARBA00022763"/>
    </source>
</evidence>
<dbReference type="Gene3D" id="2.40.50.140">
    <property type="entry name" value="Nucleic acid-binding proteins"/>
    <property type="match status" value="1"/>
</dbReference>
<dbReference type="NCBIfam" id="TIGR00084">
    <property type="entry name" value="ruvA"/>
    <property type="match status" value="1"/>
</dbReference>
<evidence type="ECO:0000256" key="4">
    <source>
        <dbReference type="ARBA" id="ARBA00023172"/>
    </source>
</evidence>
<dbReference type="AlphaFoldDB" id="A0A948W761"/>
<feature type="region of interest" description="Domain III" evidence="6">
    <location>
        <begin position="152"/>
        <end position="201"/>
    </location>
</feature>
<comment type="similarity">
    <text evidence="6">Belongs to the RuvA family.</text>
</comment>
<reference evidence="8" key="1">
    <citation type="submission" date="2021-05" db="EMBL/GenBank/DDBJ databases">
        <title>Energy efficiency and biological interactions define the core microbiome of deep oligotrophic groundwater.</title>
        <authorList>
            <person name="Mehrshad M."/>
            <person name="Lopez-Fernandez M."/>
            <person name="Bell E."/>
            <person name="Bernier-Latmani R."/>
            <person name="Bertilsson S."/>
            <person name="Dopson M."/>
        </authorList>
    </citation>
    <scope>NUCLEOTIDE SEQUENCE</scope>
    <source>
        <strain evidence="8">Modern_marine.mb.64</strain>
    </source>
</reference>
<dbReference type="HAMAP" id="MF_00031">
    <property type="entry name" value="DNA_HJ_migration_RuvA"/>
    <property type="match status" value="1"/>
</dbReference>
<dbReference type="InterPro" id="IPR036267">
    <property type="entry name" value="RuvA_C_sf"/>
</dbReference>
<dbReference type="GO" id="GO:0016787">
    <property type="term" value="F:hydrolase activity"/>
    <property type="evidence" value="ECO:0007669"/>
    <property type="project" value="UniProtKB-KW"/>
</dbReference>
<evidence type="ECO:0000256" key="1">
    <source>
        <dbReference type="ARBA" id="ARBA00022490"/>
    </source>
</evidence>
<dbReference type="InterPro" id="IPR012340">
    <property type="entry name" value="NA-bd_OB-fold"/>
</dbReference>
<dbReference type="EMBL" id="JAHJDP010000056">
    <property type="protein sequence ID" value="MBU2691316.1"/>
    <property type="molecule type" value="Genomic_DNA"/>
</dbReference>
<dbReference type="GO" id="GO:0006310">
    <property type="term" value="P:DNA recombination"/>
    <property type="evidence" value="ECO:0007669"/>
    <property type="project" value="UniProtKB-UniRule"/>
</dbReference>
<name>A0A948W761_UNCEI</name>
<feature type="domain" description="Helix-hairpin-helix DNA-binding motif class 1" evidence="7">
    <location>
        <begin position="108"/>
        <end position="127"/>
    </location>
</feature>
<organism evidence="8 9">
    <name type="scientific">Eiseniibacteriota bacterium</name>
    <dbReference type="NCBI Taxonomy" id="2212470"/>
    <lineage>
        <taxon>Bacteria</taxon>
        <taxon>Candidatus Eiseniibacteriota</taxon>
    </lineage>
</organism>
<evidence type="ECO:0000256" key="5">
    <source>
        <dbReference type="ARBA" id="ARBA00023204"/>
    </source>
</evidence>
<dbReference type="GO" id="GO:0000400">
    <property type="term" value="F:four-way junction DNA binding"/>
    <property type="evidence" value="ECO:0007669"/>
    <property type="project" value="UniProtKB-UniRule"/>
</dbReference>
<proteinExistence type="inferred from homology"/>
<comment type="caution">
    <text evidence="6">Lacks conserved residue(s) required for the propagation of feature annotation.</text>
</comment>
<keyword evidence="3 6" id="KW-0238">DNA-binding</keyword>
<dbReference type="Proteomes" id="UP000777784">
    <property type="component" value="Unassembled WGS sequence"/>
</dbReference>
<keyword evidence="2 6" id="KW-0227">DNA damage</keyword>
<evidence type="ECO:0000256" key="6">
    <source>
        <dbReference type="HAMAP-Rule" id="MF_00031"/>
    </source>
</evidence>
<keyword evidence="5 6" id="KW-0234">DNA repair</keyword>
<dbReference type="GO" id="GO:0005737">
    <property type="term" value="C:cytoplasm"/>
    <property type="evidence" value="ECO:0007669"/>
    <property type="project" value="UniProtKB-SubCell"/>
</dbReference>
<dbReference type="SMART" id="SM00278">
    <property type="entry name" value="HhH1"/>
    <property type="match status" value="2"/>
</dbReference>
<comment type="subcellular location">
    <subcellularLocation>
        <location evidence="6">Cytoplasm</location>
    </subcellularLocation>
</comment>
<dbReference type="GO" id="GO:0009378">
    <property type="term" value="F:four-way junction helicase activity"/>
    <property type="evidence" value="ECO:0007669"/>
    <property type="project" value="InterPro"/>
</dbReference>
<dbReference type="GO" id="GO:0006281">
    <property type="term" value="P:DNA repair"/>
    <property type="evidence" value="ECO:0007669"/>
    <property type="project" value="UniProtKB-UniRule"/>
</dbReference>
<dbReference type="SUPFAM" id="SSF47781">
    <property type="entry name" value="RuvA domain 2-like"/>
    <property type="match status" value="1"/>
</dbReference>
<comment type="function">
    <text evidence="6">The RuvA-RuvB-RuvC complex processes Holliday junction (HJ) DNA during genetic recombination and DNA repair, while the RuvA-RuvB complex plays an important role in the rescue of blocked DNA replication forks via replication fork reversal (RFR). RuvA specifically binds to HJ cruciform DNA, conferring on it an open structure. The RuvB hexamer acts as an ATP-dependent pump, pulling dsDNA into and through the RuvAB complex. HJ branch migration allows RuvC to scan DNA until it finds its consensus sequence, where it cleaves and resolves the cruciform DNA.</text>
</comment>
<comment type="domain">
    <text evidence="6">Has three domains with a flexible linker between the domains II and III and assumes an 'L' shape. Domain III is highly mobile and contacts RuvB.</text>
</comment>
<keyword evidence="1 6" id="KW-0963">Cytoplasm</keyword>
<evidence type="ECO:0000313" key="9">
    <source>
        <dbReference type="Proteomes" id="UP000777784"/>
    </source>
</evidence>
<dbReference type="Pfam" id="PF14520">
    <property type="entry name" value="HHH_5"/>
    <property type="match status" value="1"/>
</dbReference>
<gene>
    <name evidence="6 8" type="primary">ruvA</name>
    <name evidence="8" type="ORF">KJ970_10365</name>
</gene>
<keyword evidence="8" id="KW-0378">Hydrolase</keyword>
<dbReference type="GO" id="GO:0005524">
    <property type="term" value="F:ATP binding"/>
    <property type="evidence" value="ECO:0007669"/>
    <property type="project" value="InterPro"/>
</dbReference>